<evidence type="ECO:0000313" key="3">
    <source>
        <dbReference type="Proteomes" id="UP001056649"/>
    </source>
</evidence>
<keyword evidence="3" id="KW-1185">Reference proteome</keyword>
<dbReference type="PANTHER" id="PTHR13696:SF96">
    <property type="entry name" value="COBQ_COBB_MIND_PARA NUCLEOTIDE BINDING DOMAIN-CONTAINING PROTEIN"/>
    <property type="match status" value="1"/>
</dbReference>
<dbReference type="CDD" id="cd02042">
    <property type="entry name" value="ParAB_family"/>
    <property type="match status" value="1"/>
</dbReference>
<reference evidence="2" key="1">
    <citation type="journal article" date="2022" name="Mol. Ecol. Resour.">
        <title>The complete and closed genome of the facultative generalist Candidatus Endoriftia persephone from deep-sea hydrothermal vents.</title>
        <authorList>
            <person name="de Oliveira A.L."/>
            <person name="Srivastava A."/>
            <person name="Espada-Hinojosa S."/>
            <person name="Bright M."/>
        </authorList>
    </citation>
    <scope>NUCLEOTIDE SEQUENCE</scope>
    <source>
        <strain evidence="2">Tica-EPR-9o50.N</strain>
    </source>
</reference>
<dbReference type="SUPFAM" id="SSF52540">
    <property type="entry name" value="P-loop containing nucleoside triphosphate hydrolases"/>
    <property type="match status" value="1"/>
</dbReference>
<sequence length="199" mass="21875">MKMMQSLAFLHQKGGTGKTTLAIASCIALAASGARVLLLDIDPQGSASTWGDHYAERFGVVVRAQGPGPLDATLERFSRMFDWCILDCPPNLGETTLQTLNLVDRLLIPVRPAPPDIWALERIAALLADAQSRGLEIPHQVVFNQWRDEALEPLQAIINRLGLELADLPIRFDPAWPALFEGADLPESLNRQMMQLLTG</sequence>
<protein>
    <submittedName>
        <fullName evidence="2">ParA family protein</fullName>
    </submittedName>
</protein>
<feature type="domain" description="CobQ/CobB/MinD/ParA nucleotide binding" evidence="1">
    <location>
        <begin position="8"/>
        <end position="175"/>
    </location>
</feature>
<dbReference type="Pfam" id="PF01656">
    <property type="entry name" value="CbiA"/>
    <property type="match status" value="1"/>
</dbReference>
<gene>
    <name evidence="2" type="ORF">L0Y14_11900</name>
</gene>
<dbReference type="RefSeq" id="WP_005963073.1">
    <property type="nucleotide sequence ID" value="NZ_CP090569.1"/>
</dbReference>
<dbReference type="EMBL" id="CP090569">
    <property type="protein sequence ID" value="USF86833.1"/>
    <property type="molecule type" value="Genomic_DNA"/>
</dbReference>
<dbReference type="Proteomes" id="UP001056649">
    <property type="component" value="Chromosome"/>
</dbReference>
<name>A0A9J6ZVQ7_9GAMM</name>
<dbReference type="InterPro" id="IPR002586">
    <property type="entry name" value="CobQ/CobB/MinD/ParA_Nub-bd_dom"/>
</dbReference>
<proteinExistence type="predicted"/>
<organism evidence="2 3">
    <name type="scientific">Candidatus Endoriftia persephonae</name>
    <dbReference type="NCBI Taxonomy" id="393765"/>
    <lineage>
        <taxon>Bacteria</taxon>
        <taxon>Pseudomonadati</taxon>
        <taxon>Pseudomonadota</taxon>
        <taxon>Gammaproteobacteria</taxon>
        <taxon>Chromatiales</taxon>
        <taxon>Sedimenticolaceae</taxon>
        <taxon>Candidatus Endoriftia</taxon>
    </lineage>
</organism>
<dbReference type="InterPro" id="IPR050678">
    <property type="entry name" value="DNA_Partitioning_ATPase"/>
</dbReference>
<evidence type="ECO:0000313" key="2">
    <source>
        <dbReference type="EMBL" id="USF86833.1"/>
    </source>
</evidence>
<dbReference type="AlphaFoldDB" id="A0A9J6ZVQ7"/>
<dbReference type="Gene3D" id="3.40.50.300">
    <property type="entry name" value="P-loop containing nucleotide triphosphate hydrolases"/>
    <property type="match status" value="1"/>
</dbReference>
<dbReference type="KEGG" id="eps:L0Y14_11900"/>
<dbReference type="PANTHER" id="PTHR13696">
    <property type="entry name" value="P-LOOP CONTAINING NUCLEOSIDE TRIPHOSPHATE HYDROLASE"/>
    <property type="match status" value="1"/>
</dbReference>
<accession>A0A9J6ZVQ7</accession>
<evidence type="ECO:0000259" key="1">
    <source>
        <dbReference type="Pfam" id="PF01656"/>
    </source>
</evidence>
<dbReference type="InterPro" id="IPR027417">
    <property type="entry name" value="P-loop_NTPase"/>
</dbReference>